<protein>
    <submittedName>
        <fullName evidence="2">Branched-chain amino acid ABC transporter</fullName>
    </submittedName>
</protein>
<accession>A0A167DWC4</accession>
<evidence type="ECO:0000313" key="3">
    <source>
        <dbReference type="Proteomes" id="UP000077134"/>
    </source>
</evidence>
<organism evidence="2 3">
    <name type="scientific">Paenibacillus crassostreae</name>
    <dbReference type="NCBI Taxonomy" id="1763538"/>
    <lineage>
        <taxon>Bacteria</taxon>
        <taxon>Bacillati</taxon>
        <taxon>Bacillota</taxon>
        <taxon>Bacilli</taxon>
        <taxon>Bacillales</taxon>
        <taxon>Paenibacillaceae</taxon>
        <taxon>Paenibacillus</taxon>
    </lineage>
</organism>
<dbReference type="AlphaFoldDB" id="A0A167DWC4"/>
<dbReference type="Pfam" id="PF05437">
    <property type="entry name" value="AzlD"/>
    <property type="match status" value="1"/>
</dbReference>
<dbReference type="InterPro" id="IPR008407">
    <property type="entry name" value="Brnchd-chn_aa_trnsp_AzlD"/>
</dbReference>
<evidence type="ECO:0000313" key="2">
    <source>
        <dbReference type="EMBL" id="OAB74856.1"/>
    </source>
</evidence>
<proteinExistence type="predicted"/>
<comment type="caution">
    <text evidence="2">The sequence shown here is derived from an EMBL/GenBank/DDBJ whole genome shotgun (WGS) entry which is preliminary data.</text>
</comment>
<reference evidence="2 3" key="1">
    <citation type="submission" date="2016-02" db="EMBL/GenBank/DDBJ databases">
        <title>Paenibacillus sp. LPB0068, isolated from Crassostrea gigas.</title>
        <authorList>
            <person name="Shin S.-K."/>
            <person name="Yi H."/>
        </authorList>
    </citation>
    <scope>NUCLEOTIDE SEQUENCE [LARGE SCALE GENOMIC DNA]</scope>
    <source>
        <strain evidence="2 3">LPB0068</strain>
    </source>
</reference>
<feature type="transmembrane region" description="Helical" evidence="1">
    <location>
        <begin position="81"/>
        <end position="108"/>
    </location>
</feature>
<feature type="transmembrane region" description="Helical" evidence="1">
    <location>
        <begin position="41"/>
        <end position="61"/>
    </location>
</feature>
<keyword evidence="3" id="KW-1185">Reference proteome</keyword>
<name>A0A167DWC4_9BACL</name>
<evidence type="ECO:0000256" key="1">
    <source>
        <dbReference type="SAM" id="Phobius"/>
    </source>
</evidence>
<dbReference type="Proteomes" id="UP000077134">
    <property type="component" value="Unassembled WGS sequence"/>
</dbReference>
<sequence length="110" mass="12604">MEIRWYILIIILGSALVTFIPRVLPLVLLSRMRIPPGLIRWLQHIPIAVMAALIAHELFLYDGHFSIVNTRLEWLTAIPTFATAIITRSLLGTVLIGLLCMMLLRWLFLL</sequence>
<keyword evidence="1" id="KW-1133">Transmembrane helix</keyword>
<keyword evidence="1" id="KW-0472">Membrane</keyword>
<dbReference type="EMBL" id="LSFN01000014">
    <property type="protein sequence ID" value="OAB74856.1"/>
    <property type="molecule type" value="Genomic_DNA"/>
</dbReference>
<dbReference type="STRING" id="1763538.LPB68_01370"/>
<dbReference type="RefSeq" id="WP_068658580.1">
    <property type="nucleotide sequence ID" value="NZ_CP017770.1"/>
</dbReference>
<dbReference type="OrthoDB" id="7870017at2"/>
<dbReference type="KEGG" id="pcx:LPB68_01370"/>
<gene>
    <name evidence="2" type="ORF">PNBC_12585</name>
</gene>
<keyword evidence="1" id="KW-0812">Transmembrane</keyword>
<feature type="transmembrane region" description="Helical" evidence="1">
    <location>
        <begin position="6"/>
        <end position="29"/>
    </location>
</feature>